<sequence length="631" mass="69857">MNIKEIAQLAGVSASTVSKIVNQKDQSISSETRERVLKIVKEYNYTPYAAATVSPAKTWILGVLLRSSISLDSTLDGIMQTAQANGYSTLVYNSYSDMEQELKNITSLCKNNVDGIIWEPVTAESLSYTSHFQDMNIPMMTIGPNGGDHSHMIPYEEAAYRITQELINRRHRDIACILKEGRRTSAFLNGYKKCLFDNHRKLDKDLIFYDLDESLIHKVNSHSISAVISSHYREALKFHQLMNTLNYRIPEDISLISLKNDTMEDLAFPDISEISTYTMLNADFGSYLCNKMIAEIEKRTDDLHSFVQEFHLDNQTTVSVPFNLNAPKITVVGSINIDTYLNVPQLPHSGKTVSTSSSFIYPGGKGVNQSIGAAKLGHRVTLIGNVGSDLDSASIYKALKEYGVEPFGVKRCSQADTGKAFIFVESGGQSIISILPGANDILAPEDIRKRQRFFKNTGYCLIQSEIPLDTVAEACRIAHEYGAKTILKPSVYGQMPSEVLSGVDILIPNEDELNDLCPGSSTLQQKTAFLLECGIKIIIVTRGEKGCYVRTNELEKHFPAVSFPSVDNTGASDAFISALAAYLLYGYSLERAVRIATYAAGFCVSREGVVPALIDQRSLETFIKQKEDSLI</sequence>
<dbReference type="GO" id="GO:0019303">
    <property type="term" value="P:D-ribose catabolic process"/>
    <property type="evidence" value="ECO:0007669"/>
    <property type="project" value="UniProtKB-UniRule"/>
</dbReference>
<dbReference type="SUPFAM" id="SSF53613">
    <property type="entry name" value="Ribokinase-like"/>
    <property type="match status" value="1"/>
</dbReference>
<evidence type="ECO:0000256" key="7">
    <source>
        <dbReference type="ARBA" id="ARBA00022958"/>
    </source>
</evidence>
<dbReference type="GO" id="GO:0004747">
    <property type="term" value="F:ribokinase activity"/>
    <property type="evidence" value="ECO:0007669"/>
    <property type="project" value="UniProtKB-UniRule"/>
</dbReference>
<comment type="function">
    <text evidence="12">Catalyzes the phosphorylation of ribose at O-5 in a reaction requiring ATP and magnesium. The resulting D-ribose-5-phosphate can then be used either for sythesis of nucleotides, histidine, and tryptophan, or as a component of the pentose phosphate pathway.</text>
</comment>
<comment type="pathway">
    <text evidence="12">Carbohydrate metabolism; D-ribose degradation; D-ribose 5-phosphate from beta-D-ribopyranose: step 2/2.</text>
</comment>
<evidence type="ECO:0000256" key="5">
    <source>
        <dbReference type="ARBA" id="ARBA00022840"/>
    </source>
</evidence>
<feature type="binding site" evidence="12">
    <location>
        <position position="608"/>
    </location>
    <ligand>
        <name>K(+)</name>
        <dbReference type="ChEBI" id="CHEBI:29103"/>
    </ligand>
</feature>
<feature type="binding site" evidence="12">
    <location>
        <begin position="336"/>
        <end position="338"/>
    </location>
    <ligand>
        <name>substrate</name>
    </ligand>
</feature>
<dbReference type="CDD" id="cd06267">
    <property type="entry name" value="PBP1_LacI_sugar_binding-like"/>
    <property type="match status" value="1"/>
</dbReference>
<keyword evidence="4 12" id="KW-0418">Kinase</keyword>
<dbReference type="SUPFAM" id="SSF53822">
    <property type="entry name" value="Periplasmic binding protein-like I"/>
    <property type="match status" value="1"/>
</dbReference>
<keyword evidence="15" id="KW-1185">Reference proteome</keyword>
<comment type="catalytic activity">
    <reaction evidence="12">
        <text>D-ribose + ATP = D-ribose 5-phosphate + ADP + H(+)</text>
        <dbReference type="Rhea" id="RHEA:13697"/>
        <dbReference type="ChEBI" id="CHEBI:15378"/>
        <dbReference type="ChEBI" id="CHEBI:30616"/>
        <dbReference type="ChEBI" id="CHEBI:47013"/>
        <dbReference type="ChEBI" id="CHEBI:78346"/>
        <dbReference type="ChEBI" id="CHEBI:456216"/>
        <dbReference type="EC" id="2.7.1.15"/>
    </reaction>
</comment>
<comment type="activity regulation">
    <text evidence="12">Activated by a monovalent cation that binds near, but not in, the active site. The most likely occupant of the site in vivo is potassium. Ion binding induces a conformational change that may alter substrate affinity.</text>
</comment>
<evidence type="ECO:0000256" key="11">
    <source>
        <dbReference type="ARBA" id="ARBA00023277"/>
    </source>
</evidence>
<dbReference type="InterPro" id="IPR000843">
    <property type="entry name" value="HTH_LacI"/>
</dbReference>
<dbReference type="GO" id="GO:0003677">
    <property type="term" value="F:DNA binding"/>
    <property type="evidence" value="ECO:0007669"/>
    <property type="project" value="UniProtKB-KW"/>
</dbReference>
<dbReference type="Pfam" id="PF13377">
    <property type="entry name" value="Peripla_BP_3"/>
    <property type="match status" value="1"/>
</dbReference>
<keyword evidence="1 12" id="KW-0808">Transferase</keyword>
<evidence type="ECO:0000256" key="8">
    <source>
        <dbReference type="ARBA" id="ARBA00023015"/>
    </source>
</evidence>
<evidence type="ECO:0000256" key="2">
    <source>
        <dbReference type="ARBA" id="ARBA00022723"/>
    </source>
</evidence>
<dbReference type="Gene3D" id="3.40.50.2300">
    <property type="match status" value="2"/>
</dbReference>
<feature type="binding site" evidence="12">
    <location>
        <position position="606"/>
    </location>
    <ligand>
        <name>K(+)</name>
        <dbReference type="ChEBI" id="CHEBI:29103"/>
    </ligand>
</feature>
<evidence type="ECO:0000256" key="10">
    <source>
        <dbReference type="ARBA" id="ARBA00023163"/>
    </source>
</evidence>
<dbReference type="InterPro" id="IPR011877">
    <property type="entry name" value="Ribokinase"/>
</dbReference>
<evidence type="ECO:0000256" key="6">
    <source>
        <dbReference type="ARBA" id="ARBA00022842"/>
    </source>
</evidence>
<dbReference type="Pfam" id="PF00356">
    <property type="entry name" value="LacI"/>
    <property type="match status" value="1"/>
</dbReference>
<dbReference type="EMBL" id="CP040058">
    <property type="protein sequence ID" value="QCP35127.1"/>
    <property type="molecule type" value="Genomic_DNA"/>
</dbReference>
<keyword evidence="5 12" id="KW-0067">ATP-binding</keyword>
<dbReference type="KEGG" id="arf:AR1Y2_1673"/>
<dbReference type="InterPro" id="IPR010982">
    <property type="entry name" value="Lambda_DNA-bd_dom_sf"/>
</dbReference>
<dbReference type="RefSeq" id="WP_137328547.1">
    <property type="nucleotide sequence ID" value="NZ_CP040058.1"/>
</dbReference>
<dbReference type="PANTHER" id="PTHR10584">
    <property type="entry name" value="SUGAR KINASE"/>
    <property type="match status" value="1"/>
</dbReference>
<name>A0A4P8IEN9_9FIRM</name>
<evidence type="ECO:0000256" key="12">
    <source>
        <dbReference type="HAMAP-Rule" id="MF_01987"/>
    </source>
</evidence>
<keyword evidence="12" id="KW-0963">Cytoplasm</keyword>
<feature type="binding site" evidence="12">
    <location>
        <position position="509"/>
    </location>
    <ligand>
        <name>ATP</name>
        <dbReference type="ChEBI" id="CHEBI:30616"/>
    </ligand>
</feature>
<dbReference type="PRINTS" id="PR00990">
    <property type="entry name" value="RIBOKINASE"/>
</dbReference>
<keyword evidence="11 12" id="KW-0119">Carbohydrate metabolism</keyword>
<dbReference type="UniPathway" id="UPA00916">
    <property type="reaction ID" value="UER00889"/>
</dbReference>
<keyword evidence="10" id="KW-0804">Transcription</keyword>
<dbReference type="InterPro" id="IPR046335">
    <property type="entry name" value="LacI/GalR-like_sensor"/>
</dbReference>
<comment type="subunit">
    <text evidence="12">Homodimer.</text>
</comment>
<comment type="subcellular location">
    <subcellularLocation>
        <location evidence="12">Cytoplasm</location>
    </subcellularLocation>
</comment>
<dbReference type="Gene3D" id="1.10.260.40">
    <property type="entry name" value="lambda repressor-like DNA-binding domains"/>
    <property type="match status" value="1"/>
</dbReference>
<dbReference type="AlphaFoldDB" id="A0A4P8IEN9"/>
<gene>
    <name evidence="12" type="primary">rbsK</name>
    <name evidence="14" type="ORF">AR1Y2_1673</name>
</gene>
<evidence type="ECO:0000256" key="3">
    <source>
        <dbReference type="ARBA" id="ARBA00022741"/>
    </source>
</evidence>
<dbReference type="InterPro" id="IPR011611">
    <property type="entry name" value="PfkB_dom"/>
</dbReference>
<feature type="binding site" evidence="12">
    <location>
        <begin position="364"/>
        <end position="368"/>
    </location>
    <ligand>
        <name>substrate</name>
    </ligand>
</feature>
<dbReference type="Pfam" id="PF00294">
    <property type="entry name" value="PfkB"/>
    <property type="match status" value="1"/>
</dbReference>
<evidence type="ECO:0000313" key="14">
    <source>
        <dbReference type="EMBL" id="QCP35127.1"/>
    </source>
</evidence>
<dbReference type="PANTHER" id="PTHR10584:SF166">
    <property type="entry name" value="RIBOKINASE"/>
    <property type="match status" value="1"/>
</dbReference>
<dbReference type="CDD" id="cd01392">
    <property type="entry name" value="HTH_LacI"/>
    <property type="match status" value="1"/>
</dbReference>
<dbReference type="Proteomes" id="UP000298653">
    <property type="component" value="Chromosome"/>
</dbReference>
<dbReference type="GO" id="GO:0006355">
    <property type="term" value="P:regulation of DNA-templated transcription"/>
    <property type="evidence" value="ECO:0007669"/>
    <property type="project" value="InterPro"/>
</dbReference>
<comment type="similarity">
    <text evidence="12">Belongs to the carbohydrate kinase PfkB family. Ribokinase subfamily.</text>
</comment>
<dbReference type="EC" id="2.7.1.15" evidence="12"/>
<feature type="binding site" evidence="12">
    <location>
        <position position="569"/>
    </location>
    <ligand>
        <name>K(+)</name>
        <dbReference type="ChEBI" id="CHEBI:29103"/>
    </ligand>
</feature>
<feature type="binding site" evidence="12">
    <location>
        <position position="465"/>
    </location>
    <ligand>
        <name>substrate</name>
    </ligand>
</feature>
<evidence type="ECO:0000259" key="13">
    <source>
        <dbReference type="PROSITE" id="PS50932"/>
    </source>
</evidence>
<dbReference type="InterPro" id="IPR028082">
    <property type="entry name" value="Peripla_BP_I"/>
</dbReference>
<accession>A0A4P8IEN9</accession>
<dbReference type="GO" id="GO:0046872">
    <property type="term" value="F:metal ion binding"/>
    <property type="evidence" value="ECO:0007669"/>
    <property type="project" value="UniProtKB-KW"/>
</dbReference>
<keyword evidence="9" id="KW-0238">DNA-binding</keyword>
<feature type="domain" description="HTH lacI-type" evidence="13">
    <location>
        <begin position="1"/>
        <end position="54"/>
    </location>
</feature>
<comment type="caution">
    <text evidence="12">Lacks conserved residue(s) required for the propagation of feature annotation.</text>
</comment>
<protein>
    <recommendedName>
        <fullName evidence="12">Ribokinase</fullName>
        <shortName evidence="12">RK</shortName>
        <ecNumber evidence="12">2.7.1.15</ecNumber>
    </recommendedName>
</protein>
<feature type="active site" description="Proton acceptor" evidence="12">
    <location>
        <position position="573"/>
    </location>
</feature>
<dbReference type="HAMAP" id="MF_01987">
    <property type="entry name" value="Ribokinase"/>
    <property type="match status" value="1"/>
</dbReference>
<dbReference type="PROSITE" id="PS50932">
    <property type="entry name" value="HTH_LACI_2"/>
    <property type="match status" value="1"/>
</dbReference>
<dbReference type="Gene3D" id="3.40.1190.20">
    <property type="match status" value="1"/>
</dbReference>
<feature type="binding site" evidence="12">
    <location>
        <position position="603"/>
    </location>
    <ligand>
        <name>K(+)</name>
        <dbReference type="ChEBI" id="CHEBI:29103"/>
    </ligand>
</feature>
<organism evidence="14 15">
    <name type="scientific">Anaerostipes rhamnosivorans</name>
    <dbReference type="NCBI Taxonomy" id="1229621"/>
    <lineage>
        <taxon>Bacteria</taxon>
        <taxon>Bacillati</taxon>
        <taxon>Bacillota</taxon>
        <taxon>Clostridia</taxon>
        <taxon>Lachnospirales</taxon>
        <taxon>Lachnospiraceae</taxon>
        <taxon>Anaerostipes</taxon>
    </lineage>
</organism>
<dbReference type="InterPro" id="IPR029056">
    <property type="entry name" value="Ribokinase-like"/>
</dbReference>
<keyword evidence="2 12" id="KW-0479">Metal-binding</keyword>
<evidence type="ECO:0000313" key="15">
    <source>
        <dbReference type="Proteomes" id="UP000298653"/>
    </source>
</evidence>
<comment type="cofactor">
    <cofactor evidence="12">
        <name>Mg(2+)</name>
        <dbReference type="ChEBI" id="CHEBI:18420"/>
    </cofactor>
    <text evidence="12">Requires a divalent cation, most likely magnesium in vivo, as an electrophilic catalyst to aid phosphoryl group transfer. It is the chelate of the metal and the nucleotide that is the actual substrate.</text>
</comment>
<dbReference type="OrthoDB" id="9775849at2"/>
<keyword evidence="7 12" id="KW-0630">Potassium</keyword>
<feature type="binding site" evidence="12">
    <location>
        <position position="567"/>
    </location>
    <ligand>
        <name>K(+)</name>
        <dbReference type="ChEBI" id="CHEBI:29103"/>
    </ligand>
</feature>
<dbReference type="InterPro" id="IPR002139">
    <property type="entry name" value="Ribo/fructo_kinase"/>
</dbReference>
<keyword evidence="8" id="KW-0805">Transcription regulation</keyword>
<dbReference type="GO" id="GO:0005524">
    <property type="term" value="F:ATP binding"/>
    <property type="evidence" value="ECO:0007669"/>
    <property type="project" value="UniProtKB-UniRule"/>
</dbReference>
<keyword evidence="6 12" id="KW-0460">Magnesium</keyword>
<evidence type="ECO:0000256" key="4">
    <source>
        <dbReference type="ARBA" id="ARBA00022777"/>
    </source>
</evidence>
<evidence type="ECO:0000256" key="1">
    <source>
        <dbReference type="ARBA" id="ARBA00022679"/>
    </source>
</evidence>
<dbReference type="PROSITE" id="PS00356">
    <property type="entry name" value="HTH_LACI_1"/>
    <property type="match status" value="1"/>
</dbReference>
<dbReference type="SMART" id="SM00354">
    <property type="entry name" value="HTH_LACI"/>
    <property type="match status" value="1"/>
</dbReference>
<dbReference type="SUPFAM" id="SSF47413">
    <property type="entry name" value="lambda repressor-like DNA-binding domains"/>
    <property type="match status" value="1"/>
</dbReference>
<evidence type="ECO:0000256" key="9">
    <source>
        <dbReference type="ARBA" id="ARBA00023125"/>
    </source>
</evidence>
<keyword evidence="3 12" id="KW-0547">Nucleotide-binding</keyword>
<reference evidence="14 15" key="1">
    <citation type="submission" date="2019-05" db="EMBL/GenBank/DDBJ databases">
        <title>Complete genome sequencing of Anaerostipes rhamnosivorans.</title>
        <authorList>
            <person name="Bui T.P.N."/>
            <person name="de Vos W.M."/>
        </authorList>
    </citation>
    <scope>NUCLEOTIDE SEQUENCE [LARGE SCALE GENOMIC DNA]</scope>
    <source>
        <strain evidence="14 15">1y2</strain>
    </source>
</reference>
<proteinExistence type="inferred from homology"/>
<feature type="binding site" evidence="12">
    <location>
        <begin position="541"/>
        <end position="546"/>
    </location>
    <ligand>
        <name>ATP</name>
        <dbReference type="ChEBI" id="CHEBI:30616"/>
    </ligand>
</feature>
<dbReference type="CDD" id="cd01174">
    <property type="entry name" value="ribokinase"/>
    <property type="match status" value="1"/>
</dbReference>
<feature type="binding site" evidence="12">
    <location>
        <position position="573"/>
    </location>
    <ligand>
        <name>substrate</name>
    </ligand>
</feature>
<dbReference type="GO" id="GO:0005737">
    <property type="term" value="C:cytoplasm"/>
    <property type="evidence" value="ECO:0007669"/>
    <property type="project" value="UniProtKB-SubCell"/>
</dbReference>